<feature type="compositionally biased region" description="Low complexity" evidence="2">
    <location>
        <begin position="131"/>
        <end position="147"/>
    </location>
</feature>
<evidence type="ECO:0000256" key="2">
    <source>
        <dbReference type="SAM" id="MobiDB-lite"/>
    </source>
</evidence>
<evidence type="ECO:0000313" key="3">
    <source>
        <dbReference type="EMBL" id="KIZ06235.1"/>
    </source>
</evidence>
<keyword evidence="4" id="KW-1185">Reference proteome</keyword>
<gene>
    <name evidence="3" type="ORF">MNEG_1728</name>
</gene>
<evidence type="ECO:0000256" key="1">
    <source>
        <dbReference type="SAM" id="Coils"/>
    </source>
</evidence>
<dbReference type="KEGG" id="mng:MNEG_1728"/>
<dbReference type="EMBL" id="KK100398">
    <property type="protein sequence ID" value="KIZ06235.1"/>
    <property type="molecule type" value="Genomic_DNA"/>
</dbReference>
<name>A0A0D2MUM4_9CHLO</name>
<dbReference type="RefSeq" id="XP_013905254.1">
    <property type="nucleotide sequence ID" value="XM_014049800.1"/>
</dbReference>
<dbReference type="OrthoDB" id="539753at2759"/>
<sequence>MMAEMSREVPGGRKPMHSWEKWYWGAGVGGVSVFLFWRLKPEGKTEEQIQEEKRRAAELEVKRKDHLRAVLAVQRQGGFIVEGEDPLDGLSPQQIEEFMAREGIDPKDPLEGMSPEEIDEYMRRQEQAAASSGSESESSPEGSGDGS</sequence>
<dbReference type="Proteomes" id="UP000054498">
    <property type="component" value="Unassembled WGS sequence"/>
</dbReference>
<accession>A0A0D2MUM4</accession>
<protein>
    <submittedName>
        <fullName evidence="3">Uncharacterized protein</fullName>
    </submittedName>
</protein>
<reference evidence="3 4" key="1">
    <citation type="journal article" date="2013" name="BMC Genomics">
        <title>Reconstruction of the lipid metabolism for the microalga Monoraphidium neglectum from its genome sequence reveals characteristics suitable for biofuel production.</title>
        <authorList>
            <person name="Bogen C."/>
            <person name="Al-Dilaimi A."/>
            <person name="Albersmeier A."/>
            <person name="Wichmann J."/>
            <person name="Grundmann M."/>
            <person name="Rupp O."/>
            <person name="Lauersen K.J."/>
            <person name="Blifernez-Klassen O."/>
            <person name="Kalinowski J."/>
            <person name="Goesmann A."/>
            <person name="Mussgnug J.H."/>
            <person name="Kruse O."/>
        </authorList>
    </citation>
    <scope>NUCLEOTIDE SEQUENCE [LARGE SCALE GENOMIC DNA]</scope>
    <source>
        <strain evidence="3 4">SAG 48.87</strain>
    </source>
</reference>
<dbReference type="AlphaFoldDB" id="A0A0D2MUM4"/>
<dbReference type="GeneID" id="25734606"/>
<organism evidence="3 4">
    <name type="scientific">Monoraphidium neglectum</name>
    <dbReference type="NCBI Taxonomy" id="145388"/>
    <lineage>
        <taxon>Eukaryota</taxon>
        <taxon>Viridiplantae</taxon>
        <taxon>Chlorophyta</taxon>
        <taxon>core chlorophytes</taxon>
        <taxon>Chlorophyceae</taxon>
        <taxon>CS clade</taxon>
        <taxon>Sphaeropleales</taxon>
        <taxon>Selenastraceae</taxon>
        <taxon>Monoraphidium</taxon>
    </lineage>
</organism>
<feature type="region of interest" description="Disordered" evidence="2">
    <location>
        <begin position="100"/>
        <end position="147"/>
    </location>
</feature>
<evidence type="ECO:0000313" key="4">
    <source>
        <dbReference type="Proteomes" id="UP000054498"/>
    </source>
</evidence>
<feature type="compositionally biased region" description="Basic and acidic residues" evidence="2">
    <location>
        <begin position="100"/>
        <end position="110"/>
    </location>
</feature>
<proteinExistence type="predicted"/>
<feature type="coiled-coil region" evidence="1">
    <location>
        <begin position="42"/>
        <end position="69"/>
    </location>
</feature>
<keyword evidence="1" id="KW-0175">Coiled coil</keyword>